<accession>A0A437QV83</accession>
<evidence type="ECO:0000256" key="4">
    <source>
        <dbReference type="RuleBase" id="RU003719"/>
    </source>
</evidence>
<reference evidence="8" key="1">
    <citation type="submission" date="2019-01" db="EMBL/GenBank/DDBJ databases">
        <title>Gri0909 isolated from a small marine red alga.</title>
        <authorList>
            <person name="Kim J."/>
            <person name="Jeong S.E."/>
            <person name="Jeon C.O."/>
        </authorList>
    </citation>
    <scope>NUCLEOTIDE SEQUENCE [LARGE SCALE GENOMIC DNA]</scope>
    <source>
        <strain evidence="8">Gri0909</strain>
    </source>
</reference>
<protein>
    <recommendedName>
        <fullName evidence="9">Dehydrogenase</fullName>
    </recommendedName>
</protein>
<evidence type="ECO:0008006" key="9">
    <source>
        <dbReference type="Google" id="ProtNLM"/>
    </source>
</evidence>
<comment type="similarity">
    <text evidence="1 4">Belongs to the D-isomer specific 2-hydroxyacid dehydrogenase family.</text>
</comment>
<keyword evidence="8" id="KW-1185">Reference proteome</keyword>
<organism evidence="7 8">
    <name type="scientific">Hwanghaeella grinnelliae</name>
    <dbReference type="NCBI Taxonomy" id="2500179"/>
    <lineage>
        <taxon>Bacteria</taxon>
        <taxon>Pseudomonadati</taxon>
        <taxon>Pseudomonadota</taxon>
        <taxon>Alphaproteobacteria</taxon>
        <taxon>Rhodospirillales</taxon>
        <taxon>Rhodospirillaceae</taxon>
        <taxon>Hwanghaeella</taxon>
    </lineage>
</organism>
<dbReference type="GO" id="GO:0016618">
    <property type="term" value="F:hydroxypyruvate reductase [NAD(P)H] activity"/>
    <property type="evidence" value="ECO:0007669"/>
    <property type="project" value="TreeGrafter"/>
</dbReference>
<comment type="caution">
    <text evidence="7">The sequence shown here is derived from an EMBL/GenBank/DDBJ whole genome shotgun (WGS) entry which is preliminary data.</text>
</comment>
<dbReference type="GO" id="GO:0051287">
    <property type="term" value="F:NAD binding"/>
    <property type="evidence" value="ECO:0007669"/>
    <property type="project" value="InterPro"/>
</dbReference>
<dbReference type="SUPFAM" id="SSF51735">
    <property type="entry name" value="NAD(P)-binding Rossmann-fold domains"/>
    <property type="match status" value="1"/>
</dbReference>
<dbReference type="SUPFAM" id="SSF52283">
    <property type="entry name" value="Formate/glycerate dehydrogenase catalytic domain-like"/>
    <property type="match status" value="1"/>
</dbReference>
<dbReference type="Pfam" id="PF00389">
    <property type="entry name" value="2-Hacid_dh"/>
    <property type="match status" value="1"/>
</dbReference>
<dbReference type="FunFam" id="3.40.50.720:FF:000203">
    <property type="entry name" value="D-3-phosphoglycerate dehydrogenase (SerA)"/>
    <property type="match status" value="1"/>
</dbReference>
<dbReference type="PANTHER" id="PTHR10996">
    <property type="entry name" value="2-HYDROXYACID DEHYDROGENASE-RELATED"/>
    <property type="match status" value="1"/>
</dbReference>
<dbReference type="Pfam" id="PF02826">
    <property type="entry name" value="2-Hacid_dh_C"/>
    <property type="match status" value="1"/>
</dbReference>
<proteinExistence type="inferred from homology"/>
<evidence type="ECO:0000256" key="1">
    <source>
        <dbReference type="ARBA" id="ARBA00005854"/>
    </source>
</evidence>
<dbReference type="InterPro" id="IPR006140">
    <property type="entry name" value="D-isomer_DH_NAD-bd"/>
</dbReference>
<evidence type="ECO:0000313" key="8">
    <source>
        <dbReference type="Proteomes" id="UP000287447"/>
    </source>
</evidence>
<feature type="domain" description="D-isomer specific 2-hydroxyacid dehydrogenase NAD-binding" evidence="6">
    <location>
        <begin position="118"/>
        <end position="291"/>
    </location>
</feature>
<sequence>MVFRVGSTRDLLTASGDPAFNAAAFDELARNPDIEWEWIPEDVTEITPDIAARYDGLHVNVPRVTVASVGRGDCRVKIIARNGVGYDSVDVAACTAKGITVTNTPHAIRRPVAVAALTLVFALSGKLFTKDRLVREGRWNERVEHMGIGLTGRTLGLVGAGGIGQELIPLARPFFRQVMVADPFVEPGVIAGLGAEHTPMNTLLAEADFVVVACPLNDSTHHLMNAEAFARMKPTACFINVARGPIHDEAALIDALQNGRIAAAGLDVTEQEPIAPDNPLLGMENTIITPHALCWTDECFEDIARTALRSIVDVSLGQVPVHPVR</sequence>
<name>A0A437QV83_9PROT</name>
<dbReference type="GO" id="GO:0005829">
    <property type="term" value="C:cytosol"/>
    <property type="evidence" value="ECO:0007669"/>
    <property type="project" value="TreeGrafter"/>
</dbReference>
<dbReference type="InterPro" id="IPR036291">
    <property type="entry name" value="NAD(P)-bd_dom_sf"/>
</dbReference>
<dbReference type="RefSeq" id="WP_127763718.1">
    <property type="nucleotide sequence ID" value="NZ_SADE01000001.1"/>
</dbReference>
<dbReference type="Proteomes" id="UP000287447">
    <property type="component" value="Unassembled WGS sequence"/>
</dbReference>
<evidence type="ECO:0000259" key="5">
    <source>
        <dbReference type="Pfam" id="PF00389"/>
    </source>
</evidence>
<evidence type="ECO:0000259" key="6">
    <source>
        <dbReference type="Pfam" id="PF02826"/>
    </source>
</evidence>
<dbReference type="InterPro" id="IPR050223">
    <property type="entry name" value="D-isomer_2-hydroxyacid_DH"/>
</dbReference>
<dbReference type="EMBL" id="SADE01000001">
    <property type="protein sequence ID" value="RVU38346.1"/>
    <property type="molecule type" value="Genomic_DNA"/>
</dbReference>
<evidence type="ECO:0000313" key="7">
    <source>
        <dbReference type="EMBL" id="RVU38346.1"/>
    </source>
</evidence>
<keyword evidence="2 4" id="KW-0560">Oxidoreductase</keyword>
<dbReference type="OrthoDB" id="9793626at2"/>
<feature type="domain" description="D-isomer specific 2-hydroxyacid dehydrogenase catalytic" evidence="5">
    <location>
        <begin position="35"/>
        <end position="324"/>
    </location>
</feature>
<gene>
    <name evidence="7" type="ORF">EOI86_03390</name>
</gene>
<dbReference type="AlphaFoldDB" id="A0A437QV83"/>
<dbReference type="Gene3D" id="3.40.50.720">
    <property type="entry name" value="NAD(P)-binding Rossmann-like Domain"/>
    <property type="match status" value="2"/>
</dbReference>
<evidence type="ECO:0000256" key="2">
    <source>
        <dbReference type="ARBA" id="ARBA00023002"/>
    </source>
</evidence>
<dbReference type="GO" id="GO:0030267">
    <property type="term" value="F:glyoxylate reductase (NADPH) activity"/>
    <property type="evidence" value="ECO:0007669"/>
    <property type="project" value="TreeGrafter"/>
</dbReference>
<dbReference type="PANTHER" id="PTHR10996:SF283">
    <property type="entry name" value="GLYOXYLATE_HYDROXYPYRUVATE REDUCTASE B"/>
    <property type="match status" value="1"/>
</dbReference>
<evidence type="ECO:0000256" key="3">
    <source>
        <dbReference type="ARBA" id="ARBA00023027"/>
    </source>
</evidence>
<keyword evidence="3" id="KW-0520">NAD</keyword>
<dbReference type="InterPro" id="IPR006139">
    <property type="entry name" value="D-isomer_2_OHA_DH_cat_dom"/>
</dbReference>